<keyword evidence="3" id="KW-0238">DNA-binding</keyword>
<evidence type="ECO:0000256" key="4">
    <source>
        <dbReference type="ARBA" id="ARBA00023163"/>
    </source>
</evidence>
<keyword evidence="4" id="KW-0804">Transcription</keyword>
<dbReference type="Pfam" id="PF10401">
    <property type="entry name" value="IRF-3"/>
    <property type="match status" value="1"/>
</dbReference>
<reference evidence="8" key="1">
    <citation type="submission" date="2025-08" db="UniProtKB">
        <authorList>
            <consortium name="Ensembl"/>
        </authorList>
    </citation>
    <scope>IDENTIFICATION</scope>
</reference>
<dbReference type="SMART" id="SM00348">
    <property type="entry name" value="IRF"/>
    <property type="match status" value="1"/>
</dbReference>
<dbReference type="InterPro" id="IPR036388">
    <property type="entry name" value="WH-like_DNA-bd_sf"/>
</dbReference>
<dbReference type="GO" id="GO:0000978">
    <property type="term" value="F:RNA polymerase II cis-regulatory region sequence-specific DNA binding"/>
    <property type="evidence" value="ECO:0007669"/>
    <property type="project" value="TreeGrafter"/>
</dbReference>
<keyword evidence="9" id="KW-1185">Reference proteome</keyword>
<dbReference type="PANTHER" id="PTHR11949:SF2">
    <property type="entry name" value="INTERFERON REGULATORY FACTOR 7"/>
    <property type="match status" value="1"/>
</dbReference>
<evidence type="ECO:0000313" key="9">
    <source>
        <dbReference type="Proteomes" id="UP000694562"/>
    </source>
</evidence>
<feature type="domain" description="IRF tryptophan pentad repeat" evidence="7">
    <location>
        <begin position="12"/>
        <end position="116"/>
    </location>
</feature>
<evidence type="ECO:0000256" key="6">
    <source>
        <dbReference type="SAM" id="MobiDB-lite"/>
    </source>
</evidence>
<dbReference type="PANTHER" id="PTHR11949">
    <property type="entry name" value="INTERFERON REGULATORY FACTOR"/>
    <property type="match status" value="1"/>
</dbReference>
<evidence type="ECO:0000256" key="1">
    <source>
        <dbReference type="ARBA" id="ARBA00004123"/>
    </source>
</evidence>
<accession>A0A8C4UYQ0</accession>
<keyword evidence="2" id="KW-0805">Transcription regulation</keyword>
<dbReference type="InterPro" id="IPR019471">
    <property type="entry name" value="Interferon_reg_factor-3"/>
</dbReference>
<dbReference type="Ensembl" id="ENSFTIT00000018922.1">
    <property type="protein sequence ID" value="ENSFTIP00000018161.1"/>
    <property type="gene ID" value="ENSFTIG00000012002.1"/>
</dbReference>
<sequence length="598" mass="65753">MAALNSEGEAQKLRFGPWLVRAIDSGSYRGLRWINAERRAFRVPWKHNARRDVTSSDLEVFRAWAQVSGRYEGSPEDPAKWKTNFRCALRSTHMFELLEDNSKSGDDPHKVFAITPAALCPSEEGDFGSPDPAAEQQSRLVLAPLDVAPEITAPGTAAPTPSPLLEDMEVLQWVLKNCNISPHDFGTLTSSWPPAGDAPHQDTLLQPLPGPGQDDSLTPPAVQDWVSMEQPLLGACSPPDPMLLGEQGGCCGAGCSPRYESALMGWEEASPNQSDRHPAAPQMAMPAHPPEATVPEPPPGEAVPFIPATNPVPAPLEDSTDGNVPILDVSIYYRGKLFHQEEVRGRQCLLLYQPSDPALVLRPGHRVGFPSPSKLADDKQRRFTEELLGCVGLQLEQRARKLFATRLKKCKIFWALSQQLEGPEDPPSNLLCRDQEIPIFDFNKFCTAGAQVLRALVRAGAAGGSLLPRQRHHQPAALRLLQPLRAHRAVQHADRLTPTPPAPRAPPRTGTSWWGTTRHHGPCKPASPQEHCGGMPTVGIFQGQLRWLIPEPTPCFSPPSAANVCFWWSVVIYRFIFLSSLSLNILCMERCFLLVYVA</sequence>
<dbReference type="Pfam" id="PF00605">
    <property type="entry name" value="IRF"/>
    <property type="match status" value="1"/>
</dbReference>
<reference evidence="8" key="2">
    <citation type="submission" date="2025-09" db="UniProtKB">
        <authorList>
            <consortium name="Ensembl"/>
        </authorList>
    </citation>
    <scope>IDENTIFICATION</scope>
</reference>
<dbReference type="PRINTS" id="PR00267">
    <property type="entry name" value="INTFRNREGFCT"/>
</dbReference>
<dbReference type="AlphaFoldDB" id="A0A8C4UYQ0"/>
<dbReference type="InterPro" id="IPR008984">
    <property type="entry name" value="SMAD_FHA_dom_sf"/>
</dbReference>
<dbReference type="InterPro" id="IPR001346">
    <property type="entry name" value="Interferon_reg_fact_DNA-bd_dom"/>
</dbReference>
<dbReference type="SUPFAM" id="SSF46785">
    <property type="entry name" value="Winged helix' DNA-binding domain"/>
    <property type="match status" value="1"/>
</dbReference>
<dbReference type="SMART" id="SM01243">
    <property type="entry name" value="IRF-3"/>
    <property type="match status" value="1"/>
</dbReference>
<feature type="region of interest" description="Disordered" evidence="6">
    <location>
        <begin position="269"/>
        <end position="293"/>
    </location>
</feature>
<evidence type="ECO:0000256" key="5">
    <source>
        <dbReference type="ARBA" id="ARBA00023242"/>
    </source>
</evidence>
<dbReference type="GO" id="GO:0000981">
    <property type="term" value="F:DNA-binding transcription factor activity, RNA polymerase II-specific"/>
    <property type="evidence" value="ECO:0007669"/>
    <property type="project" value="TreeGrafter"/>
</dbReference>
<dbReference type="CDD" id="cd00103">
    <property type="entry name" value="IRF"/>
    <property type="match status" value="1"/>
</dbReference>
<protein>
    <recommendedName>
        <fullName evidence="7">IRF tryptophan pentad repeat domain-containing protein</fullName>
    </recommendedName>
</protein>
<dbReference type="InterPro" id="IPR017855">
    <property type="entry name" value="SMAD-like_dom_sf"/>
</dbReference>
<evidence type="ECO:0000256" key="2">
    <source>
        <dbReference type="ARBA" id="ARBA00023015"/>
    </source>
</evidence>
<evidence type="ECO:0000256" key="3">
    <source>
        <dbReference type="ARBA" id="ARBA00023125"/>
    </source>
</evidence>
<name>A0A8C4UYQ0_FALTI</name>
<dbReference type="InterPro" id="IPR019817">
    <property type="entry name" value="Interferon_reg_fac_CS"/>
</dbReference>
<feature type="region of interest" description="Disordered" evidence="6">
    <location>
        <begin position="493"/>
        <end position="520"/>
    </location>
</feature>
<dbReference type="Proteomes" id="UP000694562">
    <property type="component" value="Unplaced"/>
</dbReference>
<dbReference type="GO" id="GO:0005634">
    <property type="term" value="C:nucleus"/>
    <property type="evidence" value="ECO:0007669"/>
    <property type="project" value="UniProtKB-SubCell"/>
</dbReference>
<comment type="subcellular location">
    <subcellularLocation>
        <location evidence="1">Nucleus</location>
    </subcellularLocation>
</comment>
<feature type="region of interest" description="Disordered" evidence="6">
    <location>
        <begin position="189"/>
        <end position="216"/>
    </location>
</feature>
<dbReference type="SUPFAM" id="SSF49879">
    <property type="entry name" value="SMAD/FHA domain"/>
    <property type="match status" value="1"/>
</dbReference>
<evidence type="ECO:0000313" key="8">
    <source>
        <dbReference type="Ensembl" id="ENSFTIP00000018161.1"/>
    </source>
</evidence>
<dbReference type="PROSITE" id="PS51507">
    <property type="entry name" value="IRF_2"/>
    <property type="match status" value="1"/>
</dbReference>
<dbReference type="OrthoDB" id="8691508at2759"/>
<dbReference type="Gene3D" id="2.60.200.10">
    <property type="match status" value="1"/>
</dbReference>
<organism evidence="8 9">
    <name type="scientific">Falco tinnunculus</name>
    <name type="common">Common kestrel</name>
    <dbReference type="NCBI Taxonomy" id="100819"/>
    <lineage>
        <taxon>Eukaryota</taxon>
        <taxon>Metazoa</taxon>
        <taxon>Chordata</taxon>
        <taxon>Craniata</taxon>
        <taxon>Vertebrata</taxon>
        <taxon>Euteleostomi</taxon>
        <taxon>Archelosauria</taxon>
        <taxon>Archosauria</taxon>
        <taxon>Dinosauria</taxon>
        <taxon>Saurischia</taxon>
        <taxon>Theropoda</taxon>
        <taxon>Coelurosauria</taxon>
        <taxon>Aves</taxon>
        <taxon>Neognathae</taxon>
        <taxon>Neoaves</taxon>
        <taxon>Telluraves</taxon>
        <taxon>Australaves</taxon>
        <taxon>Falconiformes</taxon>
        <taxon>Falconidae</taxon>
        <taxon>Falco</taxon>
    </lineage>
</organism>
<dbReference type="Gene3D" id="1.10.10.10">
    <property type="entry name" value="Winged helix-like DNA-binding domain superfamily/Winged helix DNA-binding domain"/>
    <property type="match status" value="1"/>
</dbReference>
<dbReference type="GO" id="GO:0002376">
    <property type="term" value="P:immune system process"/>
    <property type="evidence" value="ECO:0007669"/>
    <property type="project" value="TreeGrafter"/>
</dbReference>
<dbReference type="PROSITE" id="PS00601">
    <property type="entry name" value="IRF_1"/>
    <property type="match status" value="1"/>
</dbReference>
<dbReference type="InterPro" id="IPR036390">
    <property type="entry name" value="WH_DNA-bd_sf"/>
</dbReference>
<evidence type="ECO:0000259" key="7">
    <source>
        <dbReference type="PROSITE" id="PS51507"/>
    </source>
</evidence>
<feature type="compositionally biased region" description="Low complexity" evidence="6">
    <location>
        <begin position="279"/>
        <end position="293"/>
    </location>
</feature>
<proteinExistence type="predicted"/>
<keyword evidence="5" id="KW-0539">Nucleus</keyword>
<dbReference type="GO" id="GO:0045893">
    <property type="term" value="P:positive regulation of DNA-templated transcription"/>
    <property type="evidence" value="ECO:0007669"/>
    <property type="project" value="UniProtKB-ARBA"/>
</dbReference>